<evidence type="ECO:0000256" key="1">
    <source>
        <dbReference type="ARBA" id="ARBA00022553"/>
    </source>
</evidence>
<dbReference type="InterPro" id="IPR016032">
    <property type="entry name" value="Sig_transdc_resp-reg_C-effctor"/>
</dbReference>
<evidence type="ECO:0000313" key="7">
    <source>
        <dbReference type="Proteomes" id="UP000094472"/>
    </source>
</evidence>
<evidence type="ECO:0000256" key="2">
    <source>
        <dbReference type="ARBA" id="ARBA00023125"/>
    </source>
</evidence>
<comment type="caution">
    <text evidence="6">The sequence shown here is derived from an EMBL/GenBank/DDBJ whole genome shotgun (WGS) entry which is preliminary data.</text>
</comment>
<dbReference type="InterPro" id="IPR036388">
    <property type="entry name" value="WH-like_DNA-bd_sf"/>
</dbReference>
<dbReference type="Proteomes" id="UP000094472">
    <property type="component" value="Unassembled WGS sequence"/>
</dbReference>
<dbReference type="Pfam" id="PF00196">
    <property type="entry name" value="GerE"/>
    <property type="match status" value="1"/>
</dbReference>
<dbReference type="STRING" id="1774969.AUC69_09570"/>
<dbReference type="InterPro" id="IPR058245">
    <property type="entry name" value="NreC/VraR/RcsB-like_REC"/>
</dbReference>
<dbReference type="SMART" id="SM00448">
    <property type="entry name" value="REC"/>
    <property type="match status" value="1"/>
</dbReference>
<dbReference type="SUPFAM" id="SSF52172">
    <property type="entry name" value="CheY-like"/>
    <property type="match status" value="1"/>
</dbReference>
<dbReference type="PANTHER" id="PTHR43214:SF43">
    <property type="entry name" value="TWO-COMPONENT RESPONSE REGULATOR"/>
    <property type="match status" value="1"/>
</dbReference>
<dbReference type="Gene3D" id="1.10.10.10">
    <property type="entry name" value="Winged helix-like DNA-binding domain superfamily/Winged helix DNA-binding domain"/>
    <property type="match status" value="1"/>
</dbReference>
<dbReference type="InterPro" id="IPR001789">
    <property type="entry name" value="Sig_transdc_resp-reg_receiver"/>
</dbReference>
<dbReference type="InterPro" id="IPR000792">
    <property type="entry name" value="Tscrpt_reg_LuxR_C"/>
</dbReference>
<dbReference type="Pfam" id="PF00072">
    <property type="entry name" value="Response_reg"/>
    <property type="match status" value="1"/>
</dbReference>
<dbReference type="CDD" id="cd06170">
    <property type="entry name" value="LuxR_C_like"/>
    <property type="match status" value="1"/>
</dbReference>
<feature type="domain" description="Response regulatory" evidence="5">
    <location>
        <begin position="3"/>
        <end position="120"/>
    </location>
</feature>
<dbReference type="InterPro" id="IPR011006">
    <property type="entry name" value="CheY-like_superfamily"/>
</dbReference>
<dbReference type="InterPro" id="IPR039420">
    <property type="entry name" value="WalR-like"/>
</dbReference>
<protein>
    <submittedName>
        <fullName evidence="6">Two-component system response regulator</fullName>
    </submittedName>
</protein>
<dbReference type="PROSITE" id="PS50043">
    <property type="entry name" value="HTH_LUXR_2"/>
    <property type="match status" value="1"/>
</dbReference>
<feature type="modified residue" description="4-aspartylphosphate" evidence="3">
    <location>
        <position position="53"/>
    </location>
</feature>
<sequence>MTHVLLIDDHPIVLQGCKKLLESAGADDVDQAQSASEGFRLYRRRKPDVIVVDLAMQAGALNGLSFVRRLRRIDTETPVLVLTMHRDPVVVSRALELGASGYVLKDAPPEEFVLAFEKVRDGKPYLSHDLASDVVFNRIRDNKNKLDRLTPRELQTLALVAEGKPYGEIAEELRVSYKTVANICTQLKAKLGARTRPELMRIALQHLPDTARLEAAIKDRRREDARDES</sequence>
<dbReference type="GO" id="GO:0006355">
    <property type="term" value="P:regulation of DNA-templated transcription"/>
    <property type="evidence" value="ECO:0007669"/>
    <property type="project" value="InterPro"/>
</dbReference>
<dbReference type="PROSITE" id="PS50110">
    <property type="entry name" value="RESPONSE_REGULATORY"/>
    <property type="match status" value="1"/>
</dbReference>
<dbReference type="OrthoDB" id="9814495at2"/>
<dbReference type="AlphaFoldDB" id="A0A1E3VXT5"/>
<keyword evidence="2" id="KW-0238">DNA-binding</keyword>
<name>A0A1E3VXT5_9HYPH</name>
<dbReference type="SMART" id="SM00421">
    <property type="entry name" value="HTH_LUXR"/>
    <property type="match status" value="1"/>
</dbReference>
<evidence type="ECO:0000259" key="4">
    <source>
        <dbReference type="PROSITE" id="PS50043"/>
    </source>
</evidence>
<evidence type="ECO:0000256" key="3">
    <source>
        <dbReference type="PROSITE-ProRule" id="PRU00169"/>
    </source>
</evidence>
<dbReference type="GO" id="GO:0003677">
    <property type="term" value="F:DNA binding"/>
    <property type="evidence" value="ECO:0007669"/>
    <property type="project" value="UniProtKB-KW"/>
</dbReference>
<dbReference type="PANTHER" id="PTHR43214">
    <property type="entry name" value="TWO-COMPONENT RESPONSE REGULATOR"/>
    <property type="match status" value="1"/>
</dbReference>
<dbReference type="Gene3D" id="3.40.50.2300">
    <property type="match status" value="1"/>
</dbReference>
<reference evidence="6 7" key="1">
    <citation type="journal article" date="2016" name="Environ. Microbiol.">
        <title>New Methyloceanibacter diversity from North Sea sediments includes methanotroph containing solely the soluble methane monooxygenase.</title>
        <authorList>
            <person name="Vekeman B."/>
            <person name="Kerckhof F.M."/>
            <person name="Cremers G."/>
            <person name="de Vos P."/>
            <person name="Vandamme P."/>
            <person name="Boon N."/>
            <person name="Op den Camp H.J."/>
            <person name="Heylen K."/>
        </authorList>
    </citation>
    <scope>NUCLEOTIDE SEQUENCE [LARGE SCALE GENOMIC DNA]</scope>
    <source>
        <strain evidence="6 7">R-67175</strain>
    </source>
</reference>
<organism evidence="6 7">
    <name type="scientific">Methyloceanibacter superfactus</name>
    <dbReference type="NCBI Taxonomy" id="1774969"/>
    <lineage>
        <taxon>Bacteria</taxon>
        <taxon>Pseudomonadati</taxon>
        <taxon>Pseudomonadota</taxon>
        <taxon>Alphaproteobacteria</taxon>
        <taxon>Hyphomicrobiales</taxon>
        <taxon>Hyphomicrobiaceae</taxon>
        <taxon>Methyloceanibacter</taxon>
    </lineage>
</organism>
<dbReference type="GO" id="GO:0000160">
    <property type="term" value="P:phosphorelay signal transduction system"/>
    <property type="evidence" value="ECO:0007669"/>
    <property type="project" value="InterPro"/>
</dbReference>
<feature type="domain" description="HTH luxR-type" evidence="4">
    <location>
        <begin position="142"/>
        <end position="207"/>
    </location>
</feature>
<evidence type="ECO:0000259" key="5">
    <source>
        <dbReference type="PROSITE" id="PS50110"/>
    </source>
</evidence>
<keyword evidence="1 3" id="KW-0597">Phosphoprotein</keyword>
<evidence type="ECO:0000313" key="6">
    <source>
        <dbReference type="EMBL" id="ODR98340.1"/>
    </source>
</evidence>
<gene>
    <name evidence="6" type="ORF">AUC69_09570</name>
</gene>
<dbReference type="PRINTS" id="PR00038">
    <property type="entry name" value="HTHLUXR"/>
</dbReference>
<accession>A0A1E3VXT5</accession>
<dbReference type="CDD" id="cd17535">
    <property type="entry name" value="REC_NarL-like"/>
    <property type="match status" value="1"/>
</dbReference>
<dbReference type="SUPFAM" id="SSF46894">
    <property type="entry name" value="C-terminal effector domain of the bipartite response regulators"/>
    <property type="match status" value="1"/>
</dbReference>
<proteinExistence type="predicted"/>
<keyword evidence="7" id="KW-1185">Reference proteome</keyword>
<dbReference type="EMBL" id="LPWF01000023">
    <property type="protein sequence ID" value="ODR98340.1"/>
    <property type="molecule type" value="Genomic_DNA"/>
</dbReference>